<accession>A0ABM8PK00</accession>
<dbReference type="Proteomes" id="UP000601041">
    <property type="component" value="Unassembled WGS sequence"/>
</dbReference>
<gene>
    <name evidence="1" type="ORF">RHAB21_02215</name>
</gene>
<dbReference type="EMBL" id="CABFWE030000005">
    <property type="protein sequence ID" value="CAD7034082.1"/>
    <property type="molecule type" value="Genomic_DNA"/>
</dbReference>
<protein>
    <submittedName>
        <fullName evidence="1">Uncharacterized protein</fullName>
    </submittedName>
</protein>
<proteinExistence type="predicted"/>
<evidence type="ECO:0000313" key="1">
    <source>
        <dbReference type="EMBL" id="CAD7034082.1"/>
    </source>
</evidence>
<keyword evidence="2" id="KW-1185">Reference proteome</keyword>
<name>A0ABM8PK00_9HYPH</name>
<reference evidence="1 2" key="1">
    <citation type="submission" date="2020-11" db="EMBL/GenBank/DDBJ databases">
        <authorList>
            <person name="Lassalle F."/>
        </authorList>
    </citation>
    <scope>NUCLEOTIDE SEQUENCE [LARGE SCALE GENOMIC DNA]</scope>
    <source>
        <strain evidence="1 2">AB21</strain>
    </source>
</reference>
<evidence type="ECO:0000313" key="2">
    <source>
        <dbReference type="Proteomes" id="UP000601041"/>
    </source>
</evidence>
<sequence>MGGGDADPGCCPHRVKEILSQLPETGTEIHDRFADRRQHRVRISEDGTEGHVLPR</sequence>
<comment type="caution">
    <text evidence="1">The sequence shown here is derived from an EMBL/GenBank/DDBJ whole genome shotgun (WGS) entry which is preliminary data.</text>
</comment>
<organism evidence="1 2">
    <name type="scientific">Pseudorhizobium halotolerans</name>
    <dbReference type="NCBI Taxonomy" id="1233081"/>
    <lineage>
        <taxon>Bacteria</taxon>
        <taxon>Pseudomonadati</taxon>
        <taxon>Pseudomonadota</taxon>
        <taxon>Alphaproteobacteria</taxon>
        <taxon>Hyphomicrobiales</taxon>
        <taxon>Rhizobiaceae</taxon>
        <taxon>Rhizobium/Agrobacterium group</taxon>
        <taxon>Pseudorhizobium</taxon>
    </lineage>
</organism>